<keyword evidence="2" id="KW-1185">Reference proteome</keyword>
<gene>
    <name evidence="1" type="ORF">M9H77_34538</name>
</gene>
<name>A0ACB9ZNC1_CATRO</name>
<accession>A0ACB9ZNC1</accession>
<evidence type="ECO:0000313" key="1">
    <source>
        <dbReference type="EMBL" id="KAI5648533.1"/>
    </source>
</evidence>
<sequence>MALSSSHLSSISLKFRNPNTSSSVTPRVLLSLTDDSSNPVLRVSADSAPRARFVARRRETISVRQLERPLTDYMSLPASQYSVLDAERIERVDDNTFRCYVYRFKFFAFEVCPVLLVRVEEQPNGCCIKLLSCKLEGSPIVVAQNDKFDASMENKISCDSTKSDSPVQQLSSDATIEVNIEVPFAFRPIPIQSIESAGTKVLEQILRIMLPRFMAQLVKDYQGWAAGDTSRQPLGTGEI</sequence>
<organism evidence="1 2">
    <name type="scientific">Catharanthus roseus</name>
    <name type="common">Madagascar periwinkle</name>
    <name type="synonym">Vinca rosea</name>
    <dbReference type="NCBI Taxonomy" id="4058"/>
    <lineage>
        <taxon>Eukaryota</taxon>
        <taxon>Viridiplantae</taxon>
        <taxon>Streptophyta</taxon>
        <taxon>Embryophyta</taxon>
        <taxon>Tracheophyta</taxon>
        <taxon>Spermatophyta</taxon>
        <taxon>Magnoliopsida</taxon>
        <taxon>eudicotyledons</taxon>
        <taxon>Gunneridae</taxon>
        <taxon>Pentapetalae</taxon>
        <taxon>asterids</taxon>
        <taxon>lamiids</taxon>
        <taxon>Gentianales</taxon>
        <taxon>Apocynaceae</taxon>
        <taxon>Rauvolfioideae</taxon>
        <taxon>Vinceae</taxon>
        <taxon>Catharanthinae</taxon>
        <taxon>Catharanthus</taxon>
    </lineage>
</organism>
<proteinExistence type="predicted"/>
<evidence type="ECO:0000313" key="2">
    <source>
        <dbReference type="Proteomes" id="UP001060085"/>
    </source>
</evidence>
<reference evidence="2" key="1">
    <citation type="journal article" date="2023" name="Nat. Plants">
        <title>Single-cell RNA sequencing provides a high-resolution roadmap for understanding the multicellular compartmentation of specialized metabolism.</title>
        <authorList>
            <person name="Sun S."/>
            <person name="Shen X."/>
            <person name="Li Y."/>
            <person name="Li Y."/>
            <person name="Wang S."/>
            <person name="Li R."/>
            <person name="Zhang H."/>
            <person name="Shen G."/>
            <person name="Guo B."/>
            <person name="Wei J."/>
            <person name="Xu J."/>
            <person name="St-Pierre B."/>
            <person name="Chen S."/>
            <person name="Sun C."/>
        </authorList>
    </citation>
    <scope>NUCLEOTIDE SEQUENCE [LARGE SCALE GENOMIC DNA]</scope>
</reference>
<dbReference type="Proteomes" id="UP001060085">
    <property type="component" value="Linkage Group LG08"/>
</dbReference>
<protein>
    <submittedName>
        <fullName evidence="1">Uncharacterized protein</fullName>
    </submittedName>
</protein>
<dbReference type="EMBL" id="CM044708">
    <property type="protein sequence ID" value="KAI5648533.1"/>
    <property type="molecule type" value="Genomic_DNA"/>
</dbReference>
<comment type="caution">
    <text evidence="1">The sequence shown here is derived from an EMBL/GenBank/DDBJ whole genome shotgun (WGS) entry which is preliminary data.</text>
</comment>